<dbReference type="HAMAP" id="MF_00235">
    <property type="entry name" value="Adenylate_kinase_Adk"/>
    <property type="match status" value="1"/>
</dbReference>
<dbReference type="PANTHER" id="PTHR23359">
    <property type="entry name" value="NUCLEOTIDE KINASE"/>
    <property type="match status" value="1"/>
</dbReference>
<evidence type="ECO:0000256" key="7">
    <source>
        <dbReference type="RuleBase" id="RU003330"/>
    </source>
</evidence>
<evidence type="ECO:0000256" key="6">
    <source>
        <dbReference type="ARBA" id="ARBA00031517"/>
    </source>
</evidence>
<dbReference type="CDD" id="cd01428">
    <property type="entry name" value="ADK"/>
    <property type="match status" value="1"/>
</dbReference>
<evidence type="ECO:0000256" key="5">
    <source>
        <dbReference type="ARBA" id="ARBA00022777"/>
    </source>
</evidence>
<evidence type="ECO:0000313" key="9">
    <source>
        <dbReference type="Proteomes" id="UP000626092"/>
    </source>
</evidence>
<comment type="similarity">
    <text evidence="1 7">Belongs to the adenylate kinase family.</text>
</comment>
<proteinExistence type="inferred from homology"/>
<dbReference type="InterPro" id="IPR033690">
    <property type="entry name" value="Adenylat_kinase_CS"/>
</dbReference>
<accession>A0A834FW24</accession>
<keyword evidence="9" id="KW-1185">Reference proteome</keyword>
<dbReference type="Gene3D" id="3.40.50.300">
    <property type="entry name" value="P-loop containing nucleotide triphosphate hydrolases"/>
    <property type="match status" value="1"/>
</dbReference>
<keyword evidence="4" id="KW-0547">Nucleotide-binding</keyword>
<dbReference type="EC" id="2.7.4.3" evidence="2"/>
<name>A0A834FW24_RHOSS</name>
<keyword evidence="5 7" id="KW-0418">Kinase</keyword>
<dbReference type="SUPFAM" id="SSF52540">
    <property type="entry name" value="P-loop containing nucleoside triphosphate hydrolases"/>
    <property type="match status" value="1"/>
</dbReference>
<dbReference type="EMBL" id="WJXA01000277">
    <property type="protein sequence ID" value="KAF7113536.1"/>
    <property type="molecule type" value="Genomic_DNA"/>
</dbReference>
<dbReference type="GO" id="GO:0005524">
    <property type="term" value="F:ATP binding"/>
    <property type="evidence" value="ECO:0007669"/>
    <property type="project" value="InterPro"/>
</dbReference>
<dbReference type="OrthoDB" id="439792at2759"/>
<dbReference type="PRINTS" id="PR00094">
    <property type="entry name" value="ADENYLTKNASE"/>
</dbReference>
<dbReference type="GO" id="GO:0004017">
    <property type="term" value="F:AMP kinase activity"/>
    <property type="evidence" value="ECO:0007669"/>
    <property type="project" value="UniProtKB-EC"/>
</dbReference>
<evidence type="ECO:0000256" key="3">
    <source>
        <dbReference type="ARBA" id="ARBA00022679"/>
    </source>
</evidence>
<organism evidence="8 9">
    <name type="scientific">Rhododendron simsii</name>
    <name type="common">Sims's rhododendron</name>
    <dbReference type="NCBI Taxonomy" id="118357"/>
    <lineage>
        <taxon>Eukaryota</taxon>
        <taxon>Viridiplantae</taxon>
        <taxon>Streptophyta</taxon>
        <taxon>Embryophyta</taxon>
        <taxon>Tracheophyta</taxon>
        <taxon>Spermatophyta</taxon>
        <taxon>Magnoliopsida</taxon>
        <taxon>eudicotyledons</taxon>
        <taxon>Gunneridae</taxon>
        <taxon>Pentapetalae</taxon>
        <taxon>asterids</taxon>
        <taxon>Ericales</taxon>
        <taxon>Ericaceae</taxon>
        <taxon>Ericoideae</taxon>
        <taxon>Rhodoreae</taxon>
        <taxon>Rhododendron</taxon>
    </lineage>
</organism>
<dbReference type="InterPro" id="IPR027417">
    <property type="entry name" value="P-loop_NTPase"/>
</dbReference>
<dbReference type="Pfam" id="PF00406">
    <property type="entry name" value="ADK"/>
    <property type="match status" value="1"/>
</dbReference>
<dbReference type="PROSITE" id="PS00113">
    <property type="entry name" value="ADENYLATE_KINASE"/>
    <property type="match status" value="1"/>
</dbReference>
<keyword evidence="3 7" id="KW-0808">Transferase</keyword>
<evidence type="ECO:0000256" key="1">
    <source>
        <dbReference type="ARBA" id="ARBA00007220"/>
    </source>
</evidence>
<gene>
    <name evidence="8" type="ORF">RHSIM_RhsimUnG0119600</name>
</gene>
<dbReference type="Proteomes" id="UP000626092">
    <property type="component" value="Unassembled WGS sequence"/>
</dbReference>
<evidence type="ECO:0000313" key="8">
    <source>
        <dbReference type="EMBL" id="KAF7113536.1"/>
    </source>
</evidence>
<evidence type="ECO:0000256" key="2">
    <source>
        <dbReference type="ARBA" id="ARBA00012955"/>
    </source>
</evidence>
<dbReference type="InterPro" id="IPR000850">
    <property type="entry name" value="Adenylat/UMP-CMP_kin"/>
</dbReference>
<dbReference type="AlphaFoldDB" id="A0A834FW24"/>
<protein>
    <recommendedName>
        <fullName evidence="2">adenylate kinase</fullName>
        <ecNumber evidence="2">2.7.4.3</ecNumber>
    </recommendedName>
    <alternativeName>
        <fullName evidence="6">ATP:AMP phosphotransferase</fullName>
    </alternativeName>
</protein>
<sequence>MAAVLRLLKPSPLSSSAAAASTTFFRRCLLSTTTAASEADACAESPLYPRGSPPPRGAGTEGRSVQWVFLGCPGVGKGTYASRLSTLLGVPHIATGDLVREELSSSGPLSSQLTEIVNQGKLVSDEIIIRLLFKRLEAGEAKGETGFILDGFPRTIRQADLEKHELVVEKHFICFEVMVKLKDLKNNKARQERSWTGLWWTVGNCSPLSCLVHLFYQEILDDVTDIDLVVNLKLPESVLLEKCLGRRICSECGKNFNVADINVQGENGRPGISMAPLPPPPQCASKLFTRSDDTEDVVKERLRVYNEKNSPDWLLDIVVKLRLFRCPFRAVAVGLDYVVAPSQPLEEFYRNQGKLLEFDLPGGIPESWPKLLEALNLDDHEEKRSAAA</sequence>
<evidence type="ECO:0000256" key="4">
    <source>
        <dbReference type="ARBA" id="ARBA00022741"/>
    </source>
</evidence>
<comment type="caution">
    <text evidence="8">The sequence shown here is derived from an EMBL/GenBank/DDBJ whole genome shotgun (WGS) entry which is preliminary data.</text>
</comment>
<reference evidence="8" key="1">
    <citation type="submission" date="2019-11" db="EMBL/GenBank/DDBJ databases">
        <authorList>
            <person name="Liu Y."/>
            <person name="Hou J."/>
            <person name="Li T.-Q."/>
            <person name="Guan C.-H."/>
            <person name="Wu X."/>
            <person name="Wu H.-Z."/>
            <person name="Ling F."/>
            <person name="Zhang R."/>
            <person name="Shi X.-G."/>
            <person name="Ren J.-P."/>
            <person name="Chen E.-F."/>
            <person name="Sun J.-M."/>
        </authorList>
    </citation>
    <scope>NUCLEOTIDE SEQUENCE</scope>
    <source>
        <strain evidence="8">Adult_tree_wgs_1</strain>
        <tissue evidence="8">Leaves</tissue>
    </source>
</reference>